<dbReference type="KEGG" id="rom:EI983_03845"/>
<dbReference type="CDD" id="cd02440">
    <property type="entry name" value="AdoMet_MTases"/>
    <property type="match status" value="1"/>
</dbReference>
<dbReference type="InterPro" id="IPR052514">
    <property type="entry name" value="SAM-dependent_MTase"/>
</dbReference>
<dbReference type="GO" id="GO:0032259">
    <property type="term" value="P:methylation"/>
    <property type="evidence" value="ECO:0007669"/>
    <property type="project" value="UniProtKB-KW"/>
</dbReference>
<sequence>MAEFEINGVQLDVPDTLLNDRIADKLRTGGYEAHEAAALQGRVRAGNRVLELGAGLGYVAALASRITGPENVVTVEANPEMIPVIRANLDRNGFHAATLLHGAVTGLDEPGGTIAFERKPVFWSGKLAGADSKPEAVVEVPMLPLHALLAEHRPHVVIMDIEGAEAHLFERKWPRHVRAVMMELHPKQYPDTTIKQIVDCMSASGLTYDPGTSRGRILGFRRVRHAG</sequence>
<dbReference type="OrthoDB" id="456767at2"/>
<evidence type="ECO:0000313" key="3">
    <source>
        <dbReference type="Proteomes" id="UP000428330"/>
    </source>
</evidence>
<protein>
    <submittedName>
        <fullName evidence="2">FkbM family methyltransferase</fullName>
    </submittedName>
</protein>
<dbReference type="PANTHER" id="PTHR34203:SF15">
    <property type="entry name" value="SLL1173 PROTEIN"/>
    <property type="match status" value="1"/>
</dbReference>
<gene>
    <name evidence="2" type="ORF">EI983_03845</name>
</gene>
<reference evidence="3" key="1">
    <citation type="submission" date="2018-12" db="EMBL/GenBank/DDBJ databases">
        <title>Complete genome sequence of Roseovarius sp. MME-070.</title>
        <authorList>
            <person name="Nam Y.-D."/>
            <person name="Kang J."/>
            <person name="Chung W.-H."/>
            <person name="Park Y.S."/>
        </authorList>
    </citation>
    <scope>NUCLEOTIDE SEQUENCE [LARGE SCALE GENOMIC DNA]</scope>
    <source>
        <strain evidence="3">MME-070</strain>
    </source>
</reference>
<proteinExistence type="predicted"/>
<keyword evidence="2" id="KW-0489">Methyltransferase</keyword>
<dbReference type="RefSeq" id="WP_157706094.1">
    <property type="nucleotide sequence ID" value="NZ_CP034348.1"/>
</dbReference>
<dbReference type="EMBL" id="CP034348">
    <property type="protein sequence ID" value="QGX97457.1"/>
    <property type="molecule type" value="Genomic_DNA"/>
</dbReference>
<keyword evidence="3" id="KW-1185">Reference proteome</keyword>
<feature type="domain" description="Methyltransferase FkbM" evidence="1">
    <location>
        <begin position="65"/>
        <end position="191"/>
    </location>
</feature>
<evidence type="ECO:0000259" key="1">
    <source>
        <dbReference type="Pfam" id="PF05050"/>
    </source>
</evidence>
<dbReference type="Pfam" id="PF05050">
    <property type="entry name" value="Methyltransf_21"/>
    <property type="match status" value="1"/>
</dbReference>
<dbReference type="PANTHER" id="PTHR34203">
    <property type="entry name" value="METHYLTRANSFERASE, FKBM FAMILY PROTEIN"/>
    <property type="match status" value="1"/>
</dbReference>
<accession>A0A6I6IPS0</accession>
<name>A0A6I6IPS0_9RHOB</name>
<dbReference type="Gene3D" id="3.40.50.150">
    <property type="entry name" value="Vaccinia Virus protein VP39"/>
    <property type="match status" value="1"/>
</dbReference>
<dbReference type="InterPro" id="IPR006342">
    <property type="entry name" value="FkbM_mtfrase"/>
</dbReference>
<dbReference type="SUPFAM" id="SSF53335">
    <property type="entry name" value="S-adenosyl-L-methionine-dependent methyltransferases"/>
    <property type="match status" value="1"/>
</dbReference>
<dbReference type="Proteomes" id="UP000428330">
    <property type="component" value="Chromosome"/>
</dbReference>
<dbReference type="NCBIfam" id="TIGR01444">
    <property type="entry name" value="fkbM_fam"/>
    <property type="match status" value="1"/>
</dbReference>
<organism evidence="2 3">
    <name type="scientific">Roseovarius faecimaris</name>
    <dbReference type="NCBI Taxonomy" id="2494550"/>
    <lineage>
        <taxon>Bacteria</taxon>
        <taxon>Pseudomonadati</taxon>
        <taxon>Pseudomonadota</taxon>
        <taxon>Alphaproteobacteria</taxon>
        <taxon>Rhodobacterales</taxon>
        <taxon>Roseobacteraceae</taxon>
        <taxon>Roseovarius</taxon>
    </lineage>
</organism>
<dbReference type="AlphaFoldDB" id="A0A6I6IPS0"/>
<dbReference type="InterPro" id="IPR029063">
    <property type="entry name" value="SAM-dependent_MTases_sf"/>
</dbReference>
<keyword evidence="2" id="KW-0808">Transferase</keyword>
<dbReference type="GO" id="GO:0008168">
    <property type="term" value="F:methyltransferase activity"/>
    <property type="evidence" value="ECO:0007669"/>
    <property type="project" value="UniProtKB-KW"/>
</dbReference>
<evidence type="ECO:0000313" key="2">
    <source>
        <dbReference type="EMBL" id="QGX97457.1"/>
    </source>
</evidence>